<dbReference type="Proteomes" id="UP000006426">
    <property type="component" value="Plasmid pmppla107"/>
</dbReference>
<accession>A0AAD0PWX8</accession>
<dbReference type="EMBL" id="CP031226">
    <property type="protein sequence ID" value="AXH60253.1"/>
    <property type="molecule type" value="Genomic_DNA"/>
</dbReference>
<evidence type="ECO:0000313" key="2">
    <source>
        <dbReference type="Proteomes" id="UP000006426"/>
    </source>
</evidence>
<reference evidence="1 2" key="1">
    <citation type="journal article" date="2011" name="PLoS Pathog.">
        <title>Dynamic evolution of pathogenicity revealed by sequencing and comparative genomics of 19 Pseudomonas syringae isolates.</title>
        <authorList>
            <person name="Baltrus D.A."/>
            <person name="Nishimura M.T."/>
            <person name="Romanchuk A."/>
            <person name="Chang J.H."/>
            <person name="Mukhtar M.S."/>
            <person name="Cherkis K."/>
            <person name="Roach J."/>
            <person name="Grant S.R."/>
            <person name="Jones C.D."/>
            <person name="Dangl J.L."/>
        </authorList>
    </citation>
    <scope>NUCLEOTIDE SEQUENCE [LARGE SCALE GENOMIC DNA]</scope>
    <source>
        <strain evidence="1 2">M301315</strain>
    </source>
</reference>
<geneLocation type="plasmid" evidence="2">
    <name>pmppla107</name>
</geneLocation>
<dbReference type="GeneID" id="39473848"/>
<gene>
    <name evidence="1" type="ORF">PLA107_034265</name>
</gene>
<dbReference type="RefSeq" id="WP_005742623.1">
    <property type="nucleotide sequence ID" value="NZ_CP031226.1"/>
</dbReference>
<keyword evidence="1" id="KW-0614">Plasmid</keyword>
<proteinExistence type="predicted"/>
<dbReference type="AlphaFoldDB" id="A0AAD0PWX8"/>
<protein>
    <submittedName>
        <fullName evidence="1">Uncharacterized protein</fullName>
    </submittedName>
</protein>
<name>A0AAD0PWX8_PSEAV</name>
<organism evidence="1 2">
    <name type="scientific">Pseudomonas amygdali pv. lachrymans str. M301315</name>
    <dbReference type="NCBI Taxonomy" id="629260"/>
    <lineage>
        <taxon>Bacteria</taxon>
        <taxon>Pseudomonadati</taxon>
        <taxon>Pseudomonadota</taxon>
        <taxon>Gammaproteobacteria</taxon>
        <taxon>Pseudomonadales</taxon>
        <taxon>Pseudomonadaceae</taxon>
        <taxon>Pseudomonas</taxon>
        <taxon>Pseudomonas amygdali</taxon>
    </lineage>
</organism>
<evidence type="ECO:0000313" key="1">
    <source>
        <dbReference type="EMBL" id="AXH60253.1"/>
    </source>
</evidence>
<sequence length="127" mass="14118">MTSRACLIVVTSLVSEKELHSYDLGVPGVYLIEGIDPSQTDEVACDTALESFHNREPVKVLEDFDIRVIDANSRVELRPSAQAMDSVEVVDCHKLSDDIPDWVATMLQPLKPAESNTLRHNSIEPGW</sequence>